<dbReference type="Proteomes" id="UP001224775">
    <property type="component" value="Unassembled WGS sequence"/>
</dbReference>
<reference evidence="3" key="1">
    <citation type="submission" date="2023-06" db="EMBL/GenBank/DDBJ databases">
        <title>Survivors Of The Sea: Transcriptome response of Skeletonema marinoi to long-term dormancy.</title>
        <authorList>
            <person name="Pinder M.I.M."/>
            <person name="Kourtchenko O."/>
            <person name="Robertson E.K."/>
            <person name="Larsson T."/>
            <person name="Maumus F."/>
            <person name="Osuna-Cruz C.M."/>
            <person name="Vancaester E."/>
            <person name="Stenow R."/>
            <person name="Vandepoele K."/>
            <person name="Ploug H."/>
            <person name="Bruchert V."/>
            <person name="Godhe A."/>
            <person name="Topel M."/>
        </authorList>
    </citation>
    <scope>NUCLEOTIDE SEQUENCE</scope>
    <source>
        <strain evidence="3">R05AC</strain>
    </source>
</reference>
<evidence type="ECO:0008006" key="5">
    <source>
        <dbReference type="Google" id="ProtNLM"/>
    </source>
</evidence>
<feature type="transmembrane region" description="Helical" evidence="1">
    <location>
        <begin position="1046"/>
        <end position="1068"/>
    </location>
</feature>
<evidence type="ECO:0000256" key="2">
    <source>
        <dbReference type="SAM" id="SignalP"/>
    </source>
</evidence>
<dbReference type="InterPro" id="IPR007498">
    <property type="entry name" value="PqiA-like"/>
</dbReference>
<keyword evidence="4" id="KW-1185">Reference proteome</keyword>
<protein>
    <recommendedName>
        <fullName evidence="5">Calmodulin</fullName>
    </recommendedName>
</protein>
<dbReference type="EMBL" id="JATAAI010000027">
    <property type="protein sequence ID" value="KAK1736985.1"/>
    <property type="molecule type" value="Genomic_DNA"/>
</dbReference>
<accession>A0AAD8Y1A2</accession>
<dbReference type="InterPro" id="IPR017943">
    <property type="entry name" value="Bactericidal_perm-incr_a/b_dom"/>
</dbReference>
<gene>
    <name evidence="3" type="ORF">QTG54_012430</name>
</gene>
<name>A0AAD8Y1A2_9STRA</name>
<dbReference type="GO" id="GO:0008289">
    <property type="term" value="F:lipid binding"/>
    <property type="evidence" value="ECO:0007669"/>
    <property type="project" value="InterPro"/>
</dbReference>
<comment type="caution">
    <text evidence="3">The sequence shown here is derived from an EMBL/GenBank/DDBJ whole genome shotgun (WGS) entry which is preliminary data.</text>
</comment>
<keyword evidence="1" id="KW-0812">Transmembrane</keyword>
<dbReference type="Pfam" id="PF04403">
    <property type="entry name" value="PqiA"/>
    <property type="match status" value="1"/>
</dbReference>
<sequence length="1454" mass="160263">MYSLQYLLLLIIVATSSSRSINLPTKTNVSNALYQYLSTSTNDSLRKLQTFDALNEIFAEISLDLPDATVDRSGLEITITELVCRDLNVGDIQIDHEIQSPTSQKVGVDVIGIKIMCNFRYAYRWTIFSGEGAGNAVLDPTSNASIDMEFKSKDYTMYPPADVDVAECRTDVQIADMNFDGDGVGILSGILNLFEGLLRDTIEGELNTLVCNELSGLGDDALDEFLLAVSTQLDVFLEPEVAGTNPLYFEDSLELHAGSDGLPLYLDFQEMKNGTGLVGSAWEELDKLFTVSNATEGVPFNNIMRDYVLQEGGMLEIDPSILSSANSFFNGHDILTETSMSIKSIKIKGLDSFTKMDVLKAIGKHTLWNSVQLDYLDIVVEIESVMKASSKDDAVIVAWNSPPIKELFTVDFKVTDITVDFSIFLGINLDTLGNLQLGSVLDMTFIFPCLLNAIDNLSITELSVKVEDMVPPTLSGFLDPGVDYLISKGAKSLFHMYEAVLIRAMPNFFDSFVREKLNEFLTDFGGADGCPEPDSSLKGIVDFRALLLPVQRSVELLGSGDSPYGSLVRSIYGVVEKLMAASDENGLSQMNSIIKSMTASQSNVQGDLSFPGELFGTKMNVALNGLNAAIELSMKDLAVTNIDTLGAPITLLQPMKGESSVLNNSVSIGVSDAVRTSFTLKVMGKGDEVEVNNELELGISMSNVDMILELLAEIQEEPFLQFPVKDITNMNCWLATVVRPILNNYGVREGEADSGIVLRKVSVAVAEAGLDMKCIECTSPLLLDMQDVLSSQKGIEDTTLVANNIFEYLSKVTGGDWVQTIIDKAVYEAGMKCPHSPTYDKDFVGLQFDELVVPQTSEDSISFLIAIIAVVGTLIVVVSLLVVSTRWVSKRRHQRWLKMLSRPQLLVLEKIQLEDEAREKDLNGRIQAMVISKDIPVVIRLFMPFVILGNIALFLSGHLSLGGTVNISGGFAGQSFNVDGFFEFSMVKSTIEMWNAGARALAILIVIFSGVWPYTKQLITLVLWFLPTTRVSSKRRGKILRVLDVLGKWSMIDVFVLLMTLASFRVSVENPDISFLPEGLYSLQLLVVPLWGLYANMLAQLISQISSHVIIHYHRKSVKSATSAQATEWNITSDDETESLSAALRNHQFKLDYEASTKRAAVRKSSEWVLCAALMAFVALVICGCVLPSFSIETLGLVGLAVESGQQFQEAKAYYSVLGLAKMIMDEARYLGTASDFVGLGTLASLLVITVFLVPSAQAASLCVQWFFPTTKKQRKNNLIANEILSAWQYMEVYVSSIIVAAWQLGGVSEYMINAYCGSLQNFFTGLSYFEILKEEDAQCFRVNATVEMASWILVAASILLLALNHFISSASRQKVQDEDISSDRRFHSDRWIISTKTSVMSEEDEEAVEAASPEDDERKIDIAVVPPRFTDYYFYAIIKTDSEEFVKAVTWDI</sequence>
<dbReference type="SUPFAM" id="SSF55394">
    <property type="entry name" value="Bactericidal permeability-increasing protein, BPI"/>
    <property type="match status" value="1"/>
</dbReference>
<feature type="transmembrane region" description="Helical" evidence="1">
    <location>
        <begin position="1243"/>
        <end position="1268"/>
    </location>
</feature>
<keyword evidence="1" id="KW-0472">Membrane</keyword>
<feature type="transmembrane region" description="Helical" evidence="1">
    <location>
        <begin position="1000"/>
        <end position="1026"/>
    </location>
</feature>
<evidence type="ECO:0000256" key="1">
    <source>
        <dbReference type="SAM" id="Phobius"/>
    </source>
</evidence>
<dbReference type="PANTHER" id="PTHR34730">
    <property type="entry name" value="UNNAMED PRODUCT"/>
    <property type="match status" value="1"/>
</dbReference>
<feature type="transmembrane region" description="Helical" evidence="1">
    <location>
        <begin position="937"/>
        <end position="955"/>
    </location>
</feature>
<feature type="transmembrane region" description="Helical" evidence="1">
    <location>
        <begin position="863"/>
        <end position="888"/>
    </location>
</feature>
<evidence type="ECO:0000313" key="4">
    <source>
        <dbReference type="Proteomes" id="UP001224775"/>
    </source>
</evidence>
<dbReference type="PANTHER" id="PTHR34730:SF1">
    <property type="entry name" value="PARAQUAT-INDUCIBLE PROTEIN A"/>
    <property type="match status" value="1"/>
</dbReference>
<feature type="transmembrane region" description="Helical" evidence="1">
    <location>
        <begin position="1288"/>
        <end position="1306"/>
    </location>
</feature>
<feature type="transmembrane region" description="Helical" evidence="1">
    <location>
        <begin position="1168"/>
        <end position="1190"/>
    </location>
</feature>
<dbReference type="Gene3D" id="3.15.10.10">
    <property type="entry name" value="Bactericidal permeability-increasing protein, domain 1"/>
    <property type="match status" value="1"/>
</dbReference>
<evidence type="ECO:0000313" key="3">
    <source>
        <dbReference type="EMBL" id="KAK1736985.1"/>
    </source>
</evidence>
<keyword evidence="2" id="KW-0732">Signal</keyword>
<feature type="chain" id="PRO_5042275122" description="Calmodulin" evidence="2">
    <location>
        <begin position="19"/>
        <end position="1454"/>
    </location>
</feature>
<proteinExistence type="predicted"/>
<keyword evidence="1" id="KW-1133">Transmembrane helix</keyword>
<organism evidence="3 4">
    <name type="scientific">Skeletonema marinoi</name>
    <dbReference type="NCBI Taxonomy" id="267567"/>
    <lineage>
        <taxon>Eukaryota</taxon>
        <taxon>Sar</taxon>
        <taxon>Stramenopiles</taxon>
        <taxon>Ochrophyta</taxon>
        <taxon>Bacillariophyta</taxon>
        <taxon>Coscinodiscophyceae</taxon>
        <taxon>Thalassiosirophycidae</taxon>
        <taxon>Thalassiosirales</taxon>
        <taxon>Skeletonemataceae</taxon>
        <taxon>Skeletonema</taxon>
        <taxon>Skeletonema marinoi-dohrnii complex</taxon>
    </lineage>
</organism>
<feature type="signal peptide" evidence="2">
    <location>
        <begin position="1"/>
        <end position="18"/>
    </location>
</feature>
<feature type="transmembrane region" description="Helical" evidence="1">
    <location>
        <begin position="1349"/>
        <end position="1368"/>
    </location>
</feature>
<feature type="transmembrane region" description="Helical" evidence="1">
    <location>
        <begin position="1080"/>
        <end position="1099"/>
    </location>
</feature>